<protein>
    <recommendedName>
        <fullName evidence="3">Glutamine amidotransferase type-2 domain-containing protein</fullName>
    </recommendedName>
</protein>
<feature type="domain" description="Glutamine amidotransferase type-2" evidence="3">
    <location>
        <begin position="1"/>
        <end position="78"/>
    </location>
</feature>
<comment type="caution">
    <text evidence="4">The sequence shown here is derived from an EMBL/GenBank/DDBJ whole genome shotgun (WGS) entry which is preliminary data.</text>
</comment>
<dbReference type="InterPro" id="IPR000836">
    <property type="entry name" value="PRTase_dom"/>
</dbReference>
<keyword evidence="2" id="KW-0315">Glutamine amidotransferase</keyword>
<reference evidence="4" key="1">
    <citation type="journal article" date="2014" name="Front. Microbiol.">
        <title>High frequency of phylogenetically diverse reductive dehalogenase-homologous genes in deep subseafloor sedimentary metagenomes.</title>
        <authorList>
            <person name="Kawai M."/>
            <person name="Futagami T."/>
            <person name="Toyoda A."/>
            <person name="Takaki Y."/>
            <person name="Nishi S."/>
            <person name="Hori S."/>
            <person name="Arai W."/>
            <person name="Tsubouchi T."/>
            <person name="Morono Y."/>
            <person name="Uchiyama I."/>
            <person name="Ito T."/>
            <person name="Fujiyama A."/>
            <person name="Inagaki F."/>
            <person name="Takami H."/>
        </authorList>
    </citation>
    <scope>NUCLEOTIDE SEQUENCE</scope>
    <source>
        <strain evidence="4">Expedition CK06-06</strain>
    </source>
</reference>
<dbReference type="PANTHER" id="PTHR11907">
    <property type="entry name" value="AMIDOPHOSPHORIBOSYLTRANSFERASE"/>
    <property type="match status" value="1"/>
</dbReference>
<dbReference type="AlphaFoldDB" id="X0XAW0"/>
<feature type="non-terminal residue" evidence="4">
    <location>
        <position position="254"/>
    </location>
</feature>
<dbReference type="SUPFAM" id="SSF53271">
    <property type="entry name" value="PRTase-like"/>
    <property type="match status" value="1"/>
</dbReference>
<dbReference type="InterPro" id="IPR029057">
    <property type="entry name" value="PRTase-like"/>
</dbReference>
<dbReference type="InterPro" id="IPR029055">
    <property type="entry name" value="Ntn_hydrolases_N"/>
</dbReference>
<dbReference type="CDD" id="cd06223">
    <property type="entry name" value="PRTases_typeI"/>
    <property type="match status" value="1"/>
</dbReference>
<feature type="non-terminal residue" evidence="4">
    <location>
        <position position="1"/>
    </location>
</feature>
<accession>X0XAW0</accession>
<dbReference type="Gene3D" id="3.40.50.2020">
    <property type="match status" value="1"/>
</dbReference>
<dbReference type="Gene3D" id="3.60.20.10">
    <property type="entry name" value="Glutamine Phosphoribosylpyrophosphate, subunit 1, domain 1"/>
    <property type="match status" value="1"/>
</dbReference>
<evidence type="ECO:0000256" key="2">
    <source>
        <dbReference type="ARBA" id="ARBA00022962"/>
    </source>
</evidence>
<evidence type="ECO:0000256" key="1">
    <source>
        <dbReference type="ARBA" id="ARBA00022679"/>
    </source>
</evidence>
<name>X0XAW0_9ZZZZ</name>
<gene>
    <name evidence="4" type="ORF">S01H1_61243</name>
</gene>
<organism evidence="4">
    <name type="scientific">marine sediment metagenome</name>
    <dbReference type="NCBI Taxonomy" id="412755"/>
    <lineage>
        <taxon>unclassified sequences</taxon>
        <taxon>metagenomes</taxon>
        <taxon>ecological metagenomes</taxon>
    </lineage>
</organism>
<dbReference type="SUPFAM" id="SSF56235">
    <property type="entry name" value="N-terminal nucleophile aminohydrolases (Ntn hydrolases)"/>
    <property type="match status" value="1"/>
</dbReference>
<sequence length="254" mass="27927">ALDPLAAVLRQLTGSYCLLLLYPDRIEAARDPSGNRPLCLGRIGDAWAVASETCALDMADAEYVRDVEPGEIVTLFTGGIQSRRFVDKEACRRAHCIFELIYFADPSSQVFGENVHLVRRELGRALAREAPADADLVVPVPNCARCAALGFHEQSGVPIGRGFTTNHYVGRSFIQPSQTIRDLTVRLKLNPIRASVGGKRLVVVEDSVVRGTTTRGKMRSLRDAGAKEIHLRVASPPIRHPCHYGIDFPSREEL</sequence>
<dbReference type="GO" id="GO:0016740">
    <property type="term" value="F:transferase activity"/>
    <property type="evidence" value="ECO:0007669"/>
    <property type="project" value="UniProtKB-KW"/>
</dbReference>
<dbReference type="InterPro" id="IPR017932">
    <property type="entry name" value="GATase_2_dom"/>
</dbReference>
<dbReference type="EMBL" id="BARS01040146">
    <property type="protein sequence ID" value="GAG32532.1"/>
    <property type="molecule type" value="Genomic_DNA"/>
</dbReference>
<dbReference type="PROSITE" id="PS51278">
    <property type="entry name" value="GATASE_TYPE_2"/>
    <property type="match status" value="1"/>
</dbReference>
<proteinExistence type="predicted"/>
<evidence type="ECO:0000313" key="4">
    <source>
        <dbReference type="EMBL" id="GAG32532.1"/>
    </source>
</evidence>
<evidence type="ECO:0000259" key="3">
    <source>
        <dbReference type="PROSITE" id="PS51278"/>
    </source>
</evidence>
<keyword evidence="1" id="KW-0808">Transferase</keyword>